<proteinExistence type="predicted"/>
<evidence type="ECO:0000313" key="1">
    <source>
        <dbReference type="EMBL" id="GGG44585.1"/>
    </source>
</evidence>
<sequence length="80" mass="8988">MPTTQHLFHRVLPLELQALVGEGRRCLLVYRTPGTSAEFCVRGVLLGVLRRGQIDYLCLANGCELRLDWLISVNGHRLAT</sequence>
<comment type="caution">
    <text evidence="1">The sequence shown here is derived from an EMBL/GenBank/DDBJ whole genome shotgun (WGS) entry which is preliminary data.</text>
</comment>
<keyword evidence="2" id="KW-1185">Reference proteome</keyword>
<dbReference type="EMBL" id="BMGS01000005">
    <property type="protein sequence ID" value="GGG44585.1"/>
    <property type="molecule type" value="Genomic_DNA"/>
</dbReference>
<reference evidence="2" key="1">
    <citation type="journal article" date="2019" name="Int. J. Syst. Evol. Microbiol.">
        <title>The Global Catalogue of Microorganisms (GCM) 10K type strain sequencing project: providing services to taxonomists for standard genome sequencing and annotation.</title>
        <authorList>
            <consortium name="The Broad Institute Genomics Platform"/>
            <consortium name="The Broad Institute Genome Sequencing Center for Infectious Disease"/>
            <person name="Wu L."/>
            <person name="Ma J."/>
        </authorList>
    </citation>
    <scope>NUCLEOTIDE SEQUENCE [LARGE SCALE GENOMIC DNA]</scope>
    <source>
        <strain evidence="2">CGMCC 1.12990</strain>
    </source>
</reference>
<evidence type="ECO:0000313" key="2">
    <source>
        <dbReference type="Proteomes" id="UP000601361"/>
    </source>
</evidence>
<organism evidence="1 2">
    <name type="scientific">Hymenobacter glacieicola</name>
    <dbReference type="NCBI Taxonomy" id="1562124"/>
    <lineage>
        <taxon>Bacteria</taxon>
        <taxon>Pseudomonadati</taxon>
        <taxon>Bacteroidota</taxon>
        <taxon>Cytophagia</taxon>
        <taxon>Cytophagales</taxon>
        <taxon>Hymenobacteraceae</taxon>
        <taxon>Hymenobacter</taxon>
    </lineage>
</organism>
<gene>
    <name evidence="1" type="ORF">GCM10011378_21140</name>
</gene>
<dbReference type="RefSeq" id="WP_188557806.1">
    <property type="nucleotide sequence ID" value="NZ_BMGS01000005.1"/>
</dbReference>
<protein>
    <submittedName>
        <fullName evidence="1">Uncharacterized protein</fullName>
    </submittedName>
</protein>
<name>A0ABQ1WTN7_9BACT</name>
<dbReference type="Proteomes" id="UP000601361">
    <property type="component" value="Unassembled WGS sequence"/>
</dbReference>
<accession>A0ABQ1WTN7</accession>